<dbReference type="OrthoDB" id="430293at2759"/>
<sequence length="1168" mass="128844">MNGDGSCSSGGDGSQPSSTRADLSSSRRPKPSRTQVPPKSSALTRGISLFARRRAGDISDTNSVISEISQENTLEADDYLKLHLEQSGLVLLKRLIEFLSECPPAPGESTCERDSAVSNRKKRQRGLTLPASAAGWLANQLDFMGRNQCAGSSSSVNDFGRVPRQQLECLQNLLKRVSSLKVNGEVWPPPHSSDIKTATRRGVTNRIRSRFAVDIMDDDNSVDDESCSTALEDPEQVMSPFQRYYHELRNNPDVDMSLFPNATKIVVNGVPPNWIMNLDKLRNLETFQLEKGCILEVNRVFFPSDLSNENVEGEAPGGLFRYESITKLRLSNCAISEAAGLRGKRDKKTRIRKPPTMSRFPNLISLNLANNELFKTKTAFAGLASLPMLSSIDLSHNRLRSLDNVFTYIGNVTELILTGNEIISTRGLDRLFSLEKLCLDDNRISLLSNLAGISSLPFLANLDATGNPLEEDDPSSFRIKVFNLFREVRCKNMAQNATFRDMQRLLPILDGELATKDEMVALKEFTFRQTVVPDSTPDLVGQQQVDASSEVSVNMPDQSGSIRKVTRSAHGRDARISSISHGALKKRPKRSIRRKKQVKFGLADVIATVRPSVVDGDTHELEAEPASSRPVITIDAASPCFFAYQLPQDILADADDQVWNGPSQLDLIPTADDLVWDTKLDDADIDRLYPLEGCVQHDGPDYECAALEEADESTKDGETIKFDAVFGDVWEQTYQEVITKNDDSSVFGPVEPPRIASIEPKDFNQAEEEDSYDGPPDYSPLAVASDLDLYFDSFVFRRESASSGPDDSPVLSAPRIQLFKFDRSVLIDGRLNPFAPVDLGEQFVGALRMGVIPCGTYARGRLNPARKPRRGFHGDRVASKGGKDVLFSEARELILCLSDDALYFIVDDDNGATPNGAGGDGDASMRDFPSRIPPGSLFGDALWPHALTRHPLDCLRGMTIGFQFQRLVLRFAVKNPSSDSSVDCTYVLVTSDRRRTVSLLRMVQSRLPPAPAGETIGELAPIDNDDRLFLDLLGASRTSEDVLHYQILHQVWKRGERGAARRAFVLSDSKVYLLDESYVGSEEEDGPPQHTGGRPGDVSLSVIDSASLSKVTEVRAADEDPRRITLVILPSSRVMRSHRWRLVCADGEGAERLVDDVRRALSAFNAGA</sequence>
<comment type="subcellular location">
    <subcellularLocation>
        <location evidence="1">Cytoplasm</location>
    </subcellularLocation>
</comment>
<comment type="caution">
    <text evidence="6">The sequence shown here is derived from an EMBL/GenBank/DDBJ whole genome shotgun (WGS) entry which is preliminary data.</text>
</comment>
<evidence type="ECO:0000256" key="4">
    <source>
        <dbReference type="ARBA" id="ARBA00022737"/>
    </source>
</evidence>
<dbReference type="EMBL" id="AGNL01010231">
    <property type="protein sequence ID" value="EJK69317.1"/>
    <property type="molecule type" value="Genomic_DNA"/>
</dbReference>
<evidence type="ECO:0000256" key="2">
    <source>
        <dbReference type="ARBA" id="ARBA00022490"/>
    </source>
</evidence>
<reference evidence="6 7" key="1">
    <citation type="journal article" date="2012" name="Genome Biol.">
        <title>Genome and low-iron response of an oceanic diatom adapted to chronic iron limitation.</title>
        <authorList>
            <person name="Lommer M."/>
            <person name="Specht M."/>
            <person name="Roy A.S."/>
            <person name="Kraemer L."/>
            <person name="Andreson R."/>
            <person name="Gutowska M.A."/>
            <person name="Wolf J."/>
            <person name="Bergner S.V."/>
            <person name="Schilhabel M.B."/>
            <person name="Klostermeier U.C."/>
            <person name="Beiko R.G."/>
            <person name="Rosenstiel P."/>
            <person name="Hippler M."/>
            <person name="Laroche J."/>
        </authorList>
    </citation>
    <scope>NUCLEOTIDE SEQUENCE [LARGE SCALE GENOMIC DNA]</scope>
    <source>
        <strain evidence="6 7">CCMP1005</strain>
    </source>
</reference>
<dbReference type="InterPro" id="IPR032675">
    <property type="entry name" value="LRR_dom_sf"/>
</dbReference>
<keyword evidence="4" id="KW-0677">Repeat</keyword>
<dbReference type="OMA" id="ESTCERD"/>
<dbReference type="GO" id="GO:0005737">
    <property type="term" value="C:cytoplasm"/>
    <property type="evidence" value="ECO:0007669"/>
    <property type="project" value="UniProtKB-SubCell"/>
</dbReference>
<keyword evidence="7" id="KW-1185">Reference proteome</keyword>
<dbReference type="Gene3D" id="3.80.10.10">
    <property type="entry name" value="Ribonuclease Inhibitor"/>
    <property type="match status" value="2"/>
</dbReference>
<organism evidence="6 7">
    <name type="scientific">Thalassiosira oceanica</name>
    <name type="common">Marine diatom</name>
    <dbReference type="NCBI Taxonomy" id="159749"/>
    <lineage>
        <taxon>Eukaryota</taxon>
        <taxon>Sar</taxon>
        <taxon>Stramenopiles</taxon>
        <taxon>Ochrophyta</taxon>
        <taxon>Bacillariophyta</taxon>
        <taxon>Coscinodiscophyceae</taxon>
        <taxon>Thalassiosirophycidae</taxon>
        <taxon>Thalassiosirales</taxon>
        <taxon>Thalassiosiraceae</taxon>
        <taxon>Thalassiosira</taxon>
    </lineage>
</organism>
<proteinExistence type="predicted"/>
<protein>
    <submittedName>
        <fullName evidence="6">Uncharacterized protein</fullName>
    </submittedName>
</protein>
<dbReference type="SUPFAM" id="SSF52075">
    <property type="entry name" value="Outer arm dynein light chain 1"/>
    <property type="match status" value="1"/>
</dbReference>
<gene>
    <name evidence="6" type="ORF">THAOC_09437</name>
</gene>
<dbReference type="InterPro" id="IPR003591">
    <property type="entry name" value="Leu-rich_rpt_typical-subtyp"/>
</dbReference>
<feature type="compositionally biased region" description="Polar residues" evidence="5">
    <location>
        <begin position="19"/>
        <end position="43"/>
    </location>
</feature>
<feature type="region of interest" description="Disordered" evidence="5">
    <location>
        <begin position="753"/>
        <end position="775"/>
    </location>
</feature>
<dbReference type="PANTHER" id="PTHR15454:SF69">
    <property type="entry name" value="SERINE_THREONINE-PROTEIN KINASE 11-INTERACTING PROTEIN"/>
    <property type="match status" value="1"/>
</dbReference>
<keyword evidence="3" id="KW-0433">Leucine-rich repeat</keyword>
<dbReference type="PROSITE" id="PS51450">
    <property type="entry name" value="LRR"/>
    <property type="match status" value="2"/>
</dbReference>
<keyword evidence="2" id="KW-0963">Cytoplasm</keyword>
<name>K0TFM0_THAOC</name>
<dbReference type="SMART" id="SM00365">
    <property type="entry name" value="LRR_SD22"/>
    <property type="match status" value="2"/>
</dbReference>
<dbReference type="SMART" id="SM00369">
    <property type="entry name" value="LRR_TYP"/>
    <property type="match status" value="3"/>
</dbReference>
<evidence type="ECO:0000256" key="1">
    <source>
        <dbReference type="ARBA" id="ARBA00004496"/>
    </source>
</evidence>
<dbReference type="AlphaFoldDB" id="K0TFM0"/>
<evidence type="ECO:0000256" key="5">
    <source>
        <dbReference type="SAM" id="MobiDB-lite"/>
    </source>
</evidence>
<dbReference type="Proteomes" id="UP000266841">
    <property type="component" value="Unassembled WGS sequence"/>
</dbReference>
<feature type="region of interest" description="Disordered" evidence="5">
    <location>
        <begin position="1079"/>
        <end position="1099"/>
    </location>
</feature>
<dbReference type="InterPro" id="IPR001611">
    <property type="entry name" value="Leu-rich_rpt"/>
</dbReference>
<evidence type="ECO:0000313" key="6">
    <source>
        <dbReference type="EMBL" id="EJK69317.1"/>
    </source>
</evidence>
<evidence type="ECO:0000313" key="7">
    <source>
        <dbReference type="Proteomes" id="UP000266841"/>
    </source>
</evidence>
<accession>K0TFM0</accession>
<feature type="region of interest" description="Disordered" evidence="5">
    <location>
        <begin position="1"/>
        <end position="43"/>
    </location>
</feature>
<evidence type="ECO:0000256" key="3">
    <source>
        <dbReference type="ARBA" id="ARBA00022614"/>
    </source>
</evidence>
<dbReference type="PANTHER" id="PTHR15454">
    <property type="entry name" value="NISCHARIN RELATED"/>
    <property type="match status" value="1"/>
</dbReference>
<dbReference type="eggNOG" id="KOG1259">
    <property type="taxonomic scope" value="Eukaryota"/>
</dbReference>